<dbReference type="PANTHER" id="PTHR12390">
    <property type="entry name" value="UROPORPHYRINOGEN III SYNTHASE"/>
    <property type="match status" value="1"/>
</dbReference>
<dbReference type="OMA" id="IHGADTG"/>
<keyword evidence="3" id="KW-1185">Reference proteome</keyword>
<evidence type="ECO:0000259" key="1">
    <source>
        <dbReference type="Pfam" id="PF02602"/>
    </source>
</evidence>
<dbReference type="HOGENOM" id="CLU_051874_0_0_1"/>
<dbReference type="GO" id="GO:0004852">
    <property type="term" value="F:uroporphyrinogen-III synthase activity"/>
    <property type="evidence" value="ECO:0007669"/>
    <property type="project" value="InterPro"/>
</dbReference>
<protein>
    <recommendedName>
        <fullName evidence="1">Tetrapyrrole biosynthesis uroporphyrinogen III synthase domain-containing protein</fullName>
    </recommendedName>
</protein>
<dbReference type="eggNOG" id="KOG4132">
    <property type="taxonomic scope" value="Eukaryota"/>
</dbReference>
<dbReference type="UniPathway" id="UPA00251">
    <property type="reaction ID" value="UER00320"/>
</dbReference>
<comment type="caution">
    <text evidence="2">The sequence shown here is derived from an EMBL/GenBank/DDBJ whole genome shotgun (WGS) entry which is preliminary data.</text>
</comment>
<reference evidence="2 3" key="1">
    <citation type="journal article" date="2011" name="PLoS Pathog.">
        <title>Genomic and proteomic analyses of the fungus Arthrobotrys oligospora provide insights into nematode-trap formation.</title>
        <authorList>
            <person name="Yang J."/>
            <person name="Wang L."/>
            <person name="Ji X."/>
            <person name="Feng Y."/>
            <person name="Li X."/>
            <person name="Zou C."/>
            <person name="Xu J."/>
            <person name="Ren Y."/>
            <person name="Mi Q."/>
            <person name="Wu J."/>
            <person name="Liu S."/>
            <person name="Liu Y."/>
            <person name="Huang X."/>
            <person name="Wang H."/>
            <person name="Niu X."/>
            <person name="Li J."/>
            <person name="Liang L."/>
            <person name="Luo Y."/>
            <person name="Ji K."/>
            <person name="Zhou W."/>
            <person name="Yu Z."/>
            <person name="Li G."/>
            <person name="Liu Y."/>
            <person name="Li L."/>
            <person name="Qiao M."/>
            <person name="Feng L."/>
            <person name="Zhang K.-Q."/>
        </authorList>
    </citation>
    <scope>NUCLEOTIDE SEQUENCE [LARGE SCALE GENOMIC DNA]</scope>
    <source>
        <strain evidence="3">ATCC 24927 / CBS 115.81 / DSM 1491</strain>
    </source>
</reference>
<dbReference type="RefSeq" id="XP_011125130.1">
    <property type="nucleotide sequence ID" value="XM_011126828.1"/>
</dbReference>
<dbReference type="Gene3D" id="3.40.50.10090">
    <property type="match status" value="2"/>
</dbReference>
<dbReference type="InParanoid" id="G1XKW8"/>
<dbReference type="STRING" id="756982.G1XKW8"/>
<dbReference type="AlphaFoldDB" id="G1XKW8"/>
<gene>
    <name evidence="2" type="ORF">AOL_s00110g138</name>
</gene>
<dbReference type="CDD" id="cd06578">
    <property type="entry name" value="HemD"/>
    <property type="match status" value="1"/>
</dbReference>
<dbReference type="Pfam" id="PF02602">
    <property type="entry name" value="HEM4"/>
    <property type="match status" value="1"/>
</dbReference>
<dbReference type="GO" id="GO:0006782">
    <property type="term" value="P:protoporphyrinogen IX biosynthetic process"/>
    <property type="evidence" value="ECO:0007669"/>
    <property type="project" value="UniProtKB-UniPathway"/>
</dbReference>
<dbReference type="InterPro" id="IPR036108">
    <property type="entry name" value="4pyrrol_syn_uPrphyn_synt_sf"/>
</dbReference>
<dbReference type="GO" id="GO:0005829">
    <property type="term" value="C:cytosol"/>
    <property type="evidence" value="ECO:0007669"/>
    <property type="project" value="TreeGrafter"/>
</dbReference>
<dbReference type="InterPro" id="IPR003754">
    <property type="entry name" value="4pyrrol_synth_uPrphyn_synth"/>
</dbReference>
<evidence type="ECO:0000313" key="3">
    <source>
        <dbReference type="Proteomes" id="UP000008784"/>
    </source>
</evidence>
<dbReference type="GeneID" id="22896021"/>
<dbReference type="PANTHER" id="PTHR12390:SF0">
    <property type="entry name" value="UROPORPHYRINOGEN-III SYNTHASE"/>
    <property type="match status" value="1"/>
</dbReference>
<dbReference type="OrthoDB" id="5595751at2759"/>
<proteinExistence type="predicted"/>
<dbReference type="InterPro" id="IPR039793">
    <property type="entry name" value="UROS/Hem4"/>
</dbReference>
<dbReference type="GO" id="GO:0006780">
    <property type="term" value="P:uroporphyrinogen III biosynthetic process"/>
    <property type="evidence" value="ECO:0007669"/>
    <property type="project" value="InterPro"/>
</dbReference>
<sequence length="323" mass="35071">MVPPVLLLKTKSTPTDPYATLLSSNGYNPIFVPVLHHTAINADIVRQYILNGAITPNTAADDNNNNTTTNSNTQPAKKFAAIIITSQRAVESLSTILDDLNSTNPSTISNFLLQTIIYVVGPATANSLITLGFPPKNILGQSSGNGAVLSDFIVDHYTTHNLSGDLLFLTGETHSTILPTRVPERLKELLEIDVNVEEVVVYKTGVVSGFESDLRQCLDRLEGEEDGNIEEEEPVWLIFFSPTGTDAALRVLEARESSSTTTTTTTATKKKRRYKCCSIGPTTKDFMFQGFGRKADAMAKVPSPEGVLEAIISPSRVVEELVI</sequence>
<feature type="domain" description="Tetrapyrrole biosynthesis uroporphyrinogen III synthase" evidence="1">
    <location>
        <begin position="17"/>
        <end position="308"/>
    </location>
</feature>
<organism evidence="2 3">
    <name type="scientific">Arthrobotrys oligospora (strain ATCC 24927 / CBS 115.81 / DSM 1491)</name>
    <name type="common">Nematode-trapping fungus</name>
    <name type="synonym">Didymozoophaga oligospora</name>
    <dbReference type="NCBI Taxonomy" id="756982"/>
    <lineage>
        <taxon>Eukaryota</taxon>
        <taxon>Fungi</taxon>
        <taxon>Dikarya</taxon>
        <taxon>Ascomycota</taxon>
        <taxon>Pezizomycotina</taxon>
        <taxon>Orbiliomycetes</taxon>
        <taxon>Orbiliales</taxon>
        <taxon>Orbiliaceae</taxon>
        <taxon>Orbilia</taxon>
        <taxon>Orbilia oligospora</taxon>
    </lineage>
</organism>
<dbReference type="EMBL" id="ADOT01000194">
    <property type="protein sequence ID" value="EGX46314.1"/>
    <property type="molecule type" value="Genomic_DNA"/>
</dbReference>
<dbReference type="FunCoup" id="G1XKW8">
    <property type="interactions" value="116"/>
</dbReference>
<dbReference type="Proteomes" id="UP000008784">
    <property type="component" value="Unassembled WGS sequence"/>
</dbReference>
<dbReference type="SUPFAM" id="SSF69618">
    <property type="entry name" value="HemD-like"/>
    <property type="match status" value="1"/>
</dbReference>
<evidence type="ECO:0000313" key="2">
    <source>
        <dbReference type="EMBL" id="EGX46314.1"/>
    </source>
</evidence>
<name>G1XKW8_ARTOA</name>
<accession>G1XKW8</accession>